<gene>
    <name evidence="2" type="ORF">Pfra01_000555400</name>
</gene>
<dbReference type="Proteomes" id="UP001165121">
    <property type="component" value="Unassembled WGS sequence"/>
</dbReference>
<organism evidence="2 3">
    <name type="scientific">Phytophthora fragariaefolia</name>
    <dbReference type="NCBI Taxonomy" id="1490495"/>
    <lineage>
        <taxon>Eukaryota</taxon>
        <taxon>Sar</taxon>
        <taxon>Stramenopiles</taxon>
        <taxon>Oomycota</taxon>
        <taxon>Peronosporomycetes</taxon>
        <taxon>Peronosporales</taxon>
        <taxon>Peronosporaceae</taxon>
        <taxon>Phytophthora</taxon>
    </lineage>
</organism>
<dbReference type="EMBL" id="BSXT01000443">
    <property type="protein sequence ID" value="GMF27675.1"/>
    <property type="molecule type" value="Genomic_DNA"/>
</dbReference>
<evidence type="ECO:0000313" key="3">
    <source>
        <dbReference type="Proteomes" id="UP001165121"/>
    </source>
</evidence>
<dbReference type="Gene3D" id="2.40.70.10">
    <property type="entry name" value="Acid Proteases"/>
    <property type="match status" value="1"/>
</dbReference>
<keyword evidence="3" id="KW-1185">Reference proteome</keyword>
<feature type="compositionally biased region" description="Polar residues" evidence="1">
    <location>
        <begin position="148"/>
        <end position="164"/>
    </location>
</feature>
<accession>A0A9W6U7U0</accession>
<feature type="region of interest" description="Disordered" evidence="1">
    <location>
        <begin position="147"/>
        <end position="168"/>
    </location>
</feature>
<evidence type="ECO:0000313" key="2">
    <source>
        <dbReference type="EMBL" id="GMF27675.1"/>
    </source>
</evidence>
<sequence>MRPFIVIDKLHIDVILGTDALKAFRGVVDLDENSVTLKDTGEKFSIGSPRVEEMYATKICSTVRIRPGGQAPVVTDVLGEVAEDTTVLVEGLVDLDASVRVARSLCNVHDKKVVVDVCNPSTEEMVIKRGTLLVAVSIVPESVFEASSIPSPTAESEPFSSERNASTKRESDWIHATIAASSRTTDAYPDAIQELDEVLQAELNIDLSDSKLGDEQKELFSDLLGSFKAMFVETSMKPGRTDLLEFSIDTGDSAQINQRPYRVSKAEGDVMESEIQ</sequence>
<name>A0A9W6U7U0_9STRA</name>
<comment type="caution">
    <text evidence="2">The sequence shown here is derived from an EMBL/GenBank/DDBJ whole genome shotgun (WGS) entry which is preliminary data.</text>
</comment>
<dbReference type="AlphaFoldDB" id="A0A9W6U7U0"/>
<dbReference type="InterPro" id="IPR021109">
    <property type="entry name" value="Peptidase_aspartic_dom_sf"/>
</dbReference>
<dbReference type="OrthoDB" id="117254at2759"/>
<proteinExistence type="predicted"/>
<protein>
    <submittedName>
        <fullName evidence="2">Unnamed protein product</fullName>
    </submittedName>
</protein>
<evidence type="ECO:0000256" key="1">
    <source>
        <dbReference type="SAM" id="MobiDB-lite"/>
    </source>
</evidence>
<reference evidence="2" key="1">
    <citation type="submission" date="2023-04" db="EMBL/GenBank/DDBJ databases">
        <title>Phytophthora fragariaefolia NBRC 109709.</title>
        <authorList>
            <person name="Ichikawa N."/>
            <person name="Sato H."/>
            <person name="Tonouchi N."/>
        </authorList>
    </citation>
    <scope>NUCLEOTIDE SEQUENCE</scope>
    <source>
        <strain evidence="2">NBRC 109709</strain>
    </source>
</reference>